<proteinExistence type="predicted"/>
<dbReference type="EMBL" id="CM010717">
    <property type="protein sequence ID" value="RZC56963.1"/>
    <property type="molecule type" value="Genomic_DNA"/>
</dbReference>
<accession>A0A4Y7J746</accession>
<evidence type="ECO:0008006" key="5">
    <source>
        <dbReference type="Google" id="ProtNLM"/>
    </source>
</evidence>
<name>A0A4Y7J746_PAPSO</name>
<organism evidence="3 4">
    <name type="scientific">Papaver somniferum</name>
    <name type="common">Opium poppy</name>
    <dbReference type="NCBI Taxonomy" id="3469"/>
    <lineage>
        <taxon>Eukaryota</taxon>
        <taxon>Viridiplantae</taxon>
        <taxon>Streptophyta</taxon>
        <taxon>Embryophyta</taxon>
        <taxon>Tracheophyta</taxon>
        <taxon>Spermatophyta</taxon>
        <taxon>Magnoliopsida</taxon>
        <taxon>Ranunculales</taxon>
        <taxon>Papaveraceae</taxon>
        <taxon>Papaveroideae</taxon>
        <taxon>Papaver</taxon>
    </lineage>
</organism>
<gene>
    <name evidence="3" type="ORF">C5167_015820</name>
</gene>
<keyword evidence="2" id="KW-0732">Signal</keyword>
<evidence type="ECO:0000256" key="2">
    <source>
        <dbReference type="SAM" id="SignalP"/>
    </source>
</evidence>
<keyword evidence="4" id="KW-1185">Reference proteome</keyword>
<dbReference type="STRING" id="3469.A0A4Y7J746"/>
<dbReference type="Gramene" id="RZC56963">
    <property type="protein sequence ID" value="RZC56963"/>
    <property type="gene ID" value="C5167_015820"/>
</dbReference>
<dbReference type="AlphaFoldDB" id="A0A4Y7J746"/>
<dbReference type="Proteomes" id="UP000316621">
    <property type="component" value="Chromosome 3"/>
</dbReference>
<evidence type="ECO:0000313" key="3">
    <source>
        <dbReference type="EMBL" id="RZC56963.1"/>
    </source>
</evidence>
<dbReference type="PANTHER" id="PTHR34377:SF3">
    <property type="entry name" value="TETRATRICOPEPTIDE REPEAT (TPR)-LIKE SUPERFAMILY PROTEIN"/>
    <property type="match status" value="1"/>
</dbReference>
<dbReference type="PANTHER" id="PTHR34377">
    <property type="entry name" value="TETRATRICOPEPTIDE REPEAT (TPR)-LIKE SUPERFAMILY PROTEIN"/>
    <property type="match status" value="1"/>
</dbReference>
<feature type="chain" id="PRO_5021381925" description="Bifunctional inhibitor/plant lipid transfer protein/seed storage helical domain-containing protein" evidence="2">
    <location>
        <begin position="24"/>
        <end position="130"/>
    </location>
</feature>
<evidence type="ECO:0000313" key="4">
    <source>
        <dbReference type="Proteomes" id="UP000316621"/>
    </source>
</evidence>
<sequence>MQSTTSMVLFVMVLLWMPKKTLSQKYLCTPQYALANQACKSLPVSQHGHSSHHGHNNQHQQRRGSRQQQHHHHLSQQQTDCCRWIKEMDATCVCQLMSKLPVFMWKPKHSYTVNVHESCTVTFNCSGRFD</sequence>
<evidence type="ECO:0000256" key="1">
    <source>
        <dbReference type="SAM" id="MobiDB-lite"/>
    </source>
</evidence>
<feature type="compositionally biased region" description="Basic residues" evidence="1">
    <location>
        <begin position="49"/>
        <end position="72"/>
    </location>
</feature>
<dbReference type="OMA" id="VERDCVC"/>
<feature type="signal peptide" evidence="2">
    <location>
        <begin position="1"/>
        <end position="23"/>
    </location>
</feature>
<protein>
    <recommendedName>
        <fullName evidence="5">Bifunctional inhibitor/plant lipid transfer protein/seed storage helical domain-containing protein</fullName>
    </recommendedName>
</protein>
<reference evidence="3 4" key="1">
    <citation type="journal article" date="2018" name="Science">
        <title>The opium poppy genome and morphinan production.</title>
        <authorList>
            <person name="Guo L."/>
            <person name="Winzer T."/>
            <person name="Yang X."/>
            <person name="Li Y."/>
            <person name="Ning Z."/>
            <person name="He Z."/>
            <person name="Teodor R."/>
            <person name="Lu Y."/>
            <person name="Bowser T.A."/>
            <person name="Graham I.A."/>
            <person name="Ye K."/>
        </authorList>
    </citation>
    <scope>NUCLEOTIDE SEQUENCE [LARGE SCALE GENOMIC DNA]</scope>
    <source>
        <strain evidence="4">cv. HN1</strain>
        <tissue evidence="3">Leaves</tissue>
    </source>
</reference>
<feature type="region of interest" description="Disordered" evidence="1">
    <location>
        <begin position="44"/>
        <end position="72"/>
    </location>
</feature>